<dbReference type="PANTHER" id="PTHR15583:SF5">
    <property type="entry name" value="INTERLEUKIN-17 RECEPTOR E"/>
    <property type="match status" value="1"/>
</dbReference>
<keyword evidence="6 11" id="KW-1133">Transmembrane helix</keyword>
<evidence type="ECO:0000313" key="14">
    <source>
        <dbReference type="Proteomes" id="UP000008672"/>
    </source>
</evidence>
<evidence type="ECO:0000256" key="7">
    <source>
        <dbReference type="ARBA" id="ARBA00023136"/>
    </source>
</evidence>
<name>H3A1T7_LATCH</name>
<proteinExistence type="predicted"/>
<dbReference type="Gene3D" id="3.40.50.11530">
    <property type="match status" value="2"/>
</dbReference>
<feature type="transmembrane region" description="Helical" evidence="11">
    <location>
        <begin position="278"/>
        <end position="300"/>
    </location>
</feature>
<dbReference type="GO" id="GO:0006954">
    <property type="term" value="P:inflammatory response"/>
    <property type="evidence" value="ECO:0007669"/>
    <property type="project" value="UniProtKB-KW"/>
</dbReference>
<keyword evidence="9" id="KW-0325">Glycoprotein</keyword>
<dbReference type="STRING" id="7897.ENSLACP00000003608"/>
<dbReference type="GeneTree" id="ENSGT00940000161421"/>
<dbReference type="Ensembl" id="ENSLACT00000003641.1">
    <property type="protein sequence ID" value="ENSLACP00000003608.1"/>
    <property type="gene ID" value="ENSLACG00000003215.1"/>
</dbReference>
<dbReference type="EMBL" id="AFYH01226149">
    <property type="status" value="NOT_ANNOTATED_CDS"/>
    <property type="molecule type" value="Genomic_DNA"/>
</dbReference>
<dbReference type="Bgee" id="ENSLACG00000003215">
    <property type="expression patterns" value="Expressed in pelvic fin"/>
</dbReference>
<dbReference type="PROSITE" id="PS51534">
    <property type="entry name" value="SEFIR"/>
    <property type="match status" value="1"/>
</dbReference>
<accession>H3A1T7</accession>
<gene>
    <name evidence="13" type="primary">IL17RE</name>
</gene>
<dbReference type="InterPro" id="IPR039465">
    <property type="entry name" value="IL-17_rcpt-like"/>
</dbReference>
<evidence type="ECO:0000256" key="3">
    <source>
        <dbReference type="ARBA" id="ARBA00022475"/>
    </source>
</evidence>
<comment type="subcellular location">
    <subcellularLocation>
        <location evidence="1">Cell membrane</location>
        <topology evidence="1">Single-pass membrane protein</topology>
    </subcellularLocation>
    <subcellularLocation>
        <location evidence="2">Membrane</location>
        <topology evidence="2">Single-pass type I membrane protein</topology>
    </subcellularLocation>
</comment>
<dbReference type="InParanoid" id="H3A1T7"/>
<dbReference type="EMBL" id="AFYH01226150">
    <property type="status" value="NOT_ANNOTATED_CDS"/>
    <property type="molecule type" value="Genomic_DNA"/>
</dbReference>
<evidence type="ECO:0000256" key="2">
    <source>
        <dbReference type="ARBA" id="ARBA00004479"/>
    </source>
</evidence>
<organism evidence="13 14">
    <name type="scientific">Latimeria chalumnae</name>
    <name type="common">Coelacanth</name>
    <dbReference type="NCBI Taxonomy" id="7897"/>
    <lineage>
        <taxon>Eukaryota</taxon>
        <taxon>Metazoa</taxon>
        <taxon>Chordata</taxon>
        <taxon>Craniata</taxon>
        <taxon>Vertebrata</taxon>
        <taxon>Euteleostomi</taxon>
        <taxon>Coelacanthiformes</taxon>
        <taxon>Coelacanthidae</taxon>
        <taxon>Latimeria</taxon>
    </lineage>
</organism>
<dbReference type="InterPro" id="IPR027841">
    <property type="entry name" value="IL-17_rcpt_C/E_N"/>
</dbReference>
<reference evidence="13" key="3">
    <citation type="submission" date="2025-09" db="UniProtKB">
        <authorList>
            <consortium name="Ensembl"/>
        </authorList>
    </citation>
    <scope>IDENTIFICATION</scope>
</reference>
<dbReference type="Pfam" id="PF08357">
    <property type="entry name" value="SEFIR"/>
    <property type="match status" value="1"/>
</dbReference>
<evidence type="ECO:0000256" key="4">
    <source>
        <dbReference type="ARBA" id="ARBA00022692"/>
    </source>
</evidence>
<sequence length="490" mass="55468">GPVFNYTLIPEEKAIQVSVLPGPEVRTRLCYQQALVCEQLTNQSYHLINTSFSLKAHLPYEYLVPCLCVEVYYLHHDSTRRRICPFREALDAYGSDLWLSSRFYDRSGSLQDQMAMEFKPLCPVKPSASLCWKSSTPHGSCADIINSSAVENEAGLCLFLLELNSQSGFSFLFFFLLNLLCPDTEWSVSIQPEFFHLLLQFSTRIPASFSAVHCSRERDQCDITHPEYTVKLPEASGWKELEMVVPGQSIGYCVQVWRSDVLFSGKHLICPDYSSGRVGLVILGFTLGAIITAALILLTYQCLRKVFKAPVWSRTVLLIYSPGSEEHQALICAFADFLRTELGSDVILDLWDVGKVAQIGIIPWLYSKKERVERERGKILLVWTRGSRAIVAMASLQKDLQQEGRCQDYALVYFEGLCRKKDIPETFAALPKFKLLKDFSSLVNELGVVADAPCWIKAATKFLVRRIIRSEKSKELRNLVGLCRLLQEEG</sequence>
<keyword evidence="3" id="KW-1003">Cell membrane</keyword>
<evidence type="ECO:0000256" key="10">
    <source>
        <dbReference type="ARBA" id="ARBA00023198"/>
    </source>
</evidence>
<evidence type="ECO:0000259" key="12">
    <source>
        <dbReference type="PROSITE" id="PS51534"/>
    </source>
</evidence>
<dbReference type="HOGENOM" id="CLU_026094_0_0_1"/>
<dbReference type="Proteomes" id="UP000008672">
    <property type="component" value="Unassembled WGS sequence"/>
</dbReference>
<keyword evidence="4 11" id="KW-0812">Transmembrane</keyword>
<evidence type="ECO:0000256" key="1">
    <source>
        <dbReference type="ARBA" id="ARBA00004162"/>
    </source>
</evidence>
<evidence type="ECO:0000256" key="9">
    <source>
        <dbReference type="ARBA" id="ARBA00023180"/>
    </source>
</evidence>
<keyword evidence="8" id="KW-0675">Receptor</keyword>
<evidence type="ECO:0000256" key="11">
    <source>
        <dbReference type="SAM" id="Phobius"/>
    </source>
</evidence>
<evidence type="ECO:0000256" key="5">
    <source>
        <dbReference type="ARBA" id="ARBA00022729"/>
    </source>
</evidence>
<keyword evidence="14" id="KW-1185">Reference proteome</keyword>
<keyword evidence="5" id="KW-0732">Signal</keyword>
<reference evidence="14" key="1">
    <citation type="submission" date="2011-08" db="EMBL/GenBank/DDBJ databases">
        <title>The draft genome of Latimeria chalumnae.</title>
        <authorList>
            <person name="Di Palma F."/>
            <person name="Alfoldi J."/>
            <person name="Johnson J."/>
            <person name="Berlin A."/>
            <person name="Gnerre S."/>
            <person name="Jaffe D."/>
            <person name="MacCallum I."/>
            <person name="Young S."/>
            <person name="Walker B.J."/>
            <person name="Lander E."/>
            <person name="Lindblad-Toh K."/>
        </authorList>
    </citation>
    <scope>NUCLEOTIDE SEQUENCE [LARGE SCALE GENOMIC DNA]</scope>
    <source>
        <strain evidence="14">Wild caught</strain>
    </source>
</reference>
<dbReference type="AlphaFoldDB" id="H3A1T7"/>
<evidence type="ECO:0000256" key="6">
    <source>
        <dbReference type="ARBA" id="ARBA00022989"/>
    </source>
</evidence>
<dbReference type="eggNOG" id="ENOG502QU0I">
    <property type="taxonomic scope" value="Eukaryota"/>
</dbReference>
<feature type="domain" description="SEFIR" evidence="12">
    <location>
        <begin position="313"/>
        <end position="386"/>
    </location>
</feature>
<dbReference type="GO" id="GO:0030368">
    <property type="term" value="F:interleukin-17 receptor activity"/>
    <property type="evidence" value="ECO:0007669"/>
    <property type="project" value="InterPro"/>
</dbReference>
<dbReference type="OMA" id="CVEVYYT"/>
<dbReference type="Pfam" id="PF15037">
    <property type="entry name" value="IL17_R_N"/>
    <property type="match status" value="1"/>
</dbReference>
<reference evidence="13" key="2">
    <citation type="submission" date="2025-08" db="UniProtKB">
        <authorList>
            <consortium name="Ensembl"/>
        </authorList>
    </citation>
    <scope>IDENTIFICATION</scope>
</reference>
<protein>
    <submittedName>
        <fullName evidence="13">Interleukin 17 receptor E</fullName>
    </submittedName>
</protein>
<evidence type="ECO:0000313" key="13">
    <source>
        <dbReference type="Ensembl" id="ENSLACP00000003608.1"/>
    </source>
</evidence>
<keyword evidence="10" id="KW-0395">Inflammatory response</keyword>
<evidence type="ECO:0000256" key="8">
    <source>
        <dbReference type="ARBA" id="ARBA00023170"/>
    </source>
</evidence>
<keyword evidence="7 11" id="KW-0472">Membrane</keyword>
<dbReference type="PANTHER" id="PTHR15583">
    <property type="entry name" value="INTERLEUKIN-17 RECEPTOR"/>
    <property type="match status" value="1"/>
</dbReference>
<dbReference type="GO" id="GO:0005886">
    <property type="term" value="C:plasma membrane"/>
    <property type="evidence" value="ECO:0007669"/>
    <property type="project" value="UniProtKB-SubCell"/>
</dbReference>
<dbReference type="FunCoup" id="H3A1T7">
    <property type="interactions" value="637"/>
</dbReference>
<dbReference type="InterPro" id="IPR013568">
    <property type="entry name" value="SEFIR_dom"/>
</dbReference>